<reference evidence="2" key="2">
    <citation type="submission" date="2021-04" db="EMBL/GenBank/DDBJ databases">
        <authorList>
            <person name="Gilroy R."/>
        </authorList>
    </citation>
    <scope>NUCLEOTIDE SEQUENCE</scope>
    <source>
        <strain evidence="2">ChiSjej1B19-8411</strain>
    </source>
</reference>
<evidence type="ECO:0000313" key="3">
    <source>
        <dbReference type="Proteomes" id="UP000886817"/>
    </source>
</evidence>
<sequence length="98" mass="10941">MRTSAEPNRYEYSGKAENGNPCRTKPVVSTVEKPETGTSAELNRRYGQWKNRKLESVPNQTGGMDSGKAGNCDPCRTKPVVSTVEKPETEIRAEPNRW</sequence>
<protein>
    <submittedName>
        <fullName evidence="2">Uncharacterized protein</fullName>
    </submittedName>
</protein>
<reference evidence="2" key="1">
    <citation type="journal article" date="2021" name="PeerJ">
        <title>Extensive microbial diversity within the chicken gut microbiome revealed by metagenomics and culture.</title>
        <authorList>
            <person name="Gilroy R."/>
            <person name="Ravi A."/>
            <person name="Getino M."/>
            <person name="Pursley I."/>
            <person name="Horton D.L."/>
            <person name="Alikhan N.F."/>
            <person name="Baker D."/>
            <person name="Gharbi K."/>
            <person name="Hall N."/>
            <person name="Watson M."/>
            <person name="Adriaenssens E.M."/>
            <person name="Foster-Nyarko E."/>
            <person name="Jarju S."/>
            <person name="Secka A."/>
            <person name="Antonio M."/>
            <person name="Oren A."/>
            <person name="Chaudhuri R.R."/>
            <person name="La Ragione R."/>
            <person name="Hildebrand F."/>
            <person name="Pallen M.J."/>
        </authorList>
    </citation>
    <scope>NUCLEOTIDE SEQUENCE</scope>
    <source>
        <strain evidence="2">ChiSjej1B19-8411</strain>
    </source>
</reference>
<proteinExistence type="predicted"/>
<feature type="region of interest" description="Disordered" evidence="1">
    <location>
        <begin position="1"/>
        <end position="98"/>
    </location>
</feature>
<evidence type="ECO:0000313" key="2">
    <source>
        <dbReference type="EMBL" id="HIX59600.1"/>
    </source>
</evidence>
<organism evidence="2 3">
    <name type="scientific">Candidatus Blautia gallistercoris</name>
    <dbReference type="NCBI Taxonomy" id="2838490"/>
    <lineage>
        <taxon>Bacteria</taxon>
        <taxon>Bacillati</taxon>
        <taxon>Bacillota</taxon>
        <taxon>Clostridia</taxon>
        <taxon>Lachnospirales</taxon>
        <taxon>Lachnospiraceae</taxon>
        <taxon>Blautia</taxon>
    </lineage>
</organism>
<dbReference type="AlphaFoldDB" id="A0A9D1WI11"/>
<comment type="caution">
    <text evidence="2">The sequence shown here is derived from an EMBL/GenBank/DDBJ whole genome shotgun (WGS) entry which is preliminary data.</text>
</comment>
<name>A0A9D1WI11_9FIRM</name>
<dbReference type="EMBL" id="DXEX01000170">
    <property type="protein sequence ID" value="HIX59600.1"/>
    <property type="molecule type" value="Genomic_DNA"/>
</dbReference>
<dbReference type="Proteomes" id="UP000886817">
    <property type="component" value="Unassembled WGS sequence"/>
</dbReference>
<feature type="compositionally biased region" description="Basic and acidic residues" evidence="1">
    <location>
        <begin position="85"/>
        <end position="98"/>
    </location>
</feature>
<accession>A0A9D1WI11</accession>
<evidence type="ECO:0000256" key="1">
    <source>
        <dbReference type="SAM" id="MobiDB-lite"/>
    </source>
</evidence>
<gene>
    <name evidence="2" type="ORF">IAA45_07800</name>
</gene>